<dbReference type="Pfam" id="PF05485">
    <property type="entry name" value="THAP"/>
    <property type="match status" value="1"/>
</dbReference>
<dbReference type="PANTHER" id="PTHR46600:SF1">
    <property type="entry name" value="THAP DOMAIN-CONTAINING PROTEIN 1"/>
    <property type="match status" value="1"/>
</dbReference>
<keyword evidence="15" id="KW-1185">Reference proteome</keyword>
<evidence type="ECO:0000256" key="6">
    <source>
        <dbReference type="ARBA" id="ARBA00023015"/>
    </source>
</evidence>
<evidence type="ECO:0000256" key="11">
    <source>
        <dbReference type="ARBA" id="ARBA00023306"/>
    </source>
</evidence>
<gene>
    <name evidence="14" type="primary">thap1_1</name>
    <name evidence="14" type="ORF">AVEN_48567_1</name>
</gene>
<dbReference type="GO" id="GO:0005654">
    <property type="term" value="C:nucleoplasm"/>
    <property type="evidence" value="ECO:0007669"/>
    <property type="project" value="UniProtKB-SubCell"/>
</dbReference>
<evidence type="ECO:0000313" key="15">
    <source>
        <dbReference type="Proteomes" id="UP000499080"/>
    </source>
</evidence>
<dbReference type="SMART" id="SM00980">
    <property type="entry name" value="THAP"/>
    <property type="match status" value="1"/>
</dbReference>
<evidence type="ECO:0000259" key="13">
    <source>
        <dbReference type="PROSITE" id="PS50950"/>
    </source>
</evidence>
<evidence type="ECO:0000256" key="1">
    <source>
        <dbReference type="ARBA" id="ARBA00004642"/>
    </source>
</evidence>
<evidence type="ECO:0000256" key="5">
    <source>
        <dbReference type="ARBA" id="ARBA00022833"/>
    </source>
</evidence>
<accession>A0A4Y2P8J4</accession>
<sequence>MLEGQQSEYMLFEESSIMPNFCSAYGCSNRGQKANCKEKGISFHHFPLNDKDRLKQWLVNIRRKNFKPTTYHRLCSEHFTNEDFEYQLFTNRRGLKNTAVPTKFCFTTTETPARPRTPYEFESRIVQNDICETEASSRKEKSTQTNDIFNNHLLTEIERLKTENAQLKTDVKMITEYLIQLFENQ</sequence>
<keyword evidence="9" id="KW-0804">Transcription</keyword>
<dbReference type="EMBL" id="BGPR01010544">
    <property type="protein sequence ID" value="GBN46740.1"/>
    <property type="molecule type" value="Genomic_DNA"/>
</dbReference>
<dbReference type="Gene3D" id="6.20.210.20">
    <property type="entry name" value="THAP domain"/>
    <property type="match status" value="1"/>
</dbReference>
<feature type="domain" description="THAP-type" evidence="13">
    <location>
        <begin position="18"/>
        <end position="104"/>
    </location>
</feature>
<evidence type="ECO:0000256" key="3">
    <source>
        <dbReference type="ARBA" id="ARBA00022723"/>
    </source>
</evidence>
<keyword evidence="7" id="KW-0175">Coiled coil</keyword>
<comment type="subcellular location">
    <subcellularLocation>
        <location evidence="1">Nucleus</location>
        <location evidence="1">Nucleoplasm</location>
    </subcellularLocation>
</comment>
<dbReference type="AlphaFoldDB" id="A0A4Y2P8J4"/>
<keyword evidence="11" id="KW-0131">Cell cycle</keyword>
<comment type="caution">
    <text evidence="14">The sequence shown here is derived from an EMBL/GenBank/DDBJ whole genome shotgun (WGS) entry which is preliminary data.</text>
</comment>
<evidence type="ECO:0000256" key="8">
    <source>
        <dbReference type="ARBA" id="ARBA00023125"/>
    </source>
</evidence>
<proteinExistence type="inferred from homology"/>
<dbReference type="Proteomes" id="UP000499080">
    <property type="component" value="Unassembled WGS sequence"/>
</dbReference>
<comment type="similarity">
    <text evidence="2">Belongs to the THAP1 family.</text>
</comment>
<dbReference type="GO" id="GO:0003700">
    <property type="term" value="F:DNA-binding transcription factor activity"/>
    <property type="evidence" value="ECO:0007669"/>
    <property type="project" value="TreeGrafter"/>
</dbReference>
<evidence type="ECO:0000256" key="2">
    <source>
        <dbReference type="ARBA" id="ARBA00006177"/>
    </source>
</evidence>
<evidence type="ECO:0000256" key="7">
    <source>
        <dbReference type="ARBA" id="ARBA00023054"/>
    </source>
</evidence>
<dbReference type="OrthoDB" id="6435331at2759"/>
<keyword evidence="10" id="KW-0539">Nucleus</keyword>
<organism evidence="14 15">
    <name type="scientific">Araneus ventricosus</name>
    <name type="common">Orbweaver spider</name>
    <name type="synonym">Epeira ventricosa</name>
    <dbReference type="NCBI Taxonomy" id="182803"/>
    <lineage>
        <taxon>Eukaryota</taxon>
        <taxon>Metazoa</taxon>
        <taxon>Ecdysozoa</taxon>
        <taxon>Arthropoda</taxon>
        <taxon>Chelicerata</taxon>
        <taxon>Arachnida</taxon>
        <taxon>Araneae</taxon>
        <taxon>Araneomorphae</taxon>
        <taxon>Entelegynae</taxon>
        <taxon>Araneoidea</taxon>
        <taxon>Araneidae</taxon>
        <taxon>Araneus</taxon>
    </lineage>
</organism>
<keyword evidence="3" id="KW-0479">Metal-binding</keyword>
<dbReference type="GO" id="GO:0000978">
    <property type="term" value="F:RNA polymerase II cis-regulatory region sequence-specific DNA binding"/>
    <property type="evidence" value="ECO:0007669"/>
    <property type="project" value="TreeGrafter"/>
</dbReference>
<evidence type="ECO:0000256" key="10">
    <source>
        <dbReference type="ARBA" id="ARBA00023242"/>
    </source>
</evidence>
<dbReference type="SUPFAM" id="SSF57716">
    <property type="entry name" value="Glucocorticoid receptor-like (DNA-binding domain)"/>
    <property type="match status" value="1"/>
</dbReference>
<dbReference type="GO" id="GO:0008270">
    <property type="term" value="F:zinc ion binding"/>
    <property type="evidence" value="ECO:0007669"/>
    <property type="project" value="UniProtKB-KW"/>
</dbReference>
<dbReference type="SMART" id="SM00692">
    <property type="entry name" value="DM3"/>
    <property type="match status" value="1"/>
</dbReference>
<keyword evidence="6" id="KW-0805">Transcription regulation</keyword>
<reference evidence="14 15" key="1">
    <citation type="journal article" date="2019" name="Sci. Rep.">
        <title>Orb-weaving spider Araneus ventricosus genome elucidates the spidroin gene catalogue.</title>
        <authorList>
            <person name="Kono N."/>
            <person name="Nakamura H."/>
            <person name="Ohtoshi R."/>
            <person name="Moran D.A.P."/>
            <person name="Shinohara A."/>
            <person name="Yoshida Y."/>
            <person name="Fujiwara M."/>
            <person name="Mori M."/>
            <person name="Tomita M."/>
            <person name="Arakawa K."/>
        </authorList>
    </citation>
    <scope>NUCLEOTIDE SEQUENCE [LARGE SCALE GENOMIC DNA]</scope>
</reference>
<evidence type="ECO:0000256" key="9">
    <source>
        <dbReference type="ARBA" id="ARBA00023163"/>
    </source>
</evidence>
<keyword evidence="8 12" id="KW-0238">DNA-binding</keyword>
<dbReference type="InterPro" id="IPR006612">
    <property type="entry name" value="THAP_Znf"/>
</dbReference>
<dbReference type="InterPro" id="IPR026516">
    <property type="entry name" value="THAP1/10"/>
</dbReference>
<name>A0A4Y2P8J4_ARAVE</name>
<dbReference type="GO" id="GO:0006357">
    <property type="term" value="P:regulation of transcription by RNA polymerase II"/>
    <property type="evidence" value="ECO:0007669"/>
    <property type="project" value="TreeGrafter"/>
</dbReference>
<evidence type="ECO:0000256" key="12">
    <source>
        <dbReference type="PROSITE-ProRule" id="PRU00309"/>
    </source>
</evidence>
<dbReference type="PANTHER" id="PTHR46600">
    <property type="entry name" value="THAP DOMAIN-CONTAINING"/>
    <property type="match status" value="1"/>
</dbReference>
<evidence type="ECO:0000256" key="4">
    <source>
        <dbReference type="ARBA" id="ARBA00022771"/>
    </source>
</evidence>
<dbReference type="PROSITE" id="PS50950">
    <property type="entry name" value="ZF_THAP"/>
    <property type="match status" value="1"/>
</dbReference>
<keyword evidence="5" id="KW-0862">Zinc</keyword>
<evidence type="ECO:0000313" key="14">
    <source>
        <dbReference type="EMBL" id="GBN46740.1"/>
    </source>
</evidence>
<protein>
    <submittedName>
        <fullName evidence="14">THAP domain-containing protein 1</fullName>
    </submittedName>
</protein>
<keyword evidence="4 12" id="KW-0863">Zinc-finger</keyword>
<dbReference type="InterPro" id="IPR038441">
    <property type="entry name" value="THAP_Znf_sf"/>
</dbReference>